<feature type="transmembrane region" description="Helical" evidence="4">
    <location>
        <begin position="127"/>
        <end position="145"/>
    </location>
</feature>
<dbReference type="PANTHER" id="PTHR23526:SF4">
    <property type="entry name" value="INTEGRAL MEMBRANE TRANSPORT PROTEIN"/>
    <property type="match status" value="1"/>
</dbReference>
<dbReference type="AlphaFoldDB" id="A0A1F6X748"/>
<feature type="transmembrane region" description="Helical" evidence="4">
    <location>
        <begin position="7"/>
        <end position="25"/>
    </location>
</feature>
<evidence type="ECO:0000256" key="1">
    <source>
        <dbReference type="ARBA" id="ARBA00022692"/>
    </source>
</evidence>
<keyword evidence="2 4" id="KW-1133">Transmembrane helix</keyword>
<reference evidence="6 7" key="1">
    <citation type="journal article" date="2016" name="Nat. Commun.">
        <title>Thousands of microbial genomes shed light on interconnected biogeochemical processes in an aquifer system.</title>
        <authorList>
            <person name="Anantharaman K."/>
            <person name="Brown C.T."/>
            <person name="Hug L.A."/>
            <person name="Sharon I."/>
            <person name="Castelle C.J."/>
            <person name="Probst A.J."/>
            <person name="Thomas B.C."/>
            <person name="Singh A."/>
            <person name="Wilkins M.J."/>
            <person name="Karaoz U."/>
            <person name="Brodie E.L."/>
            <person name="Williams K.H."/>
            <person name="Hubbard S.S."/>
            <person name="Banfield J.F."/>
        </authorList>
    </citation>
    <scope>NUCLEOTIDE SEQUENCE [LARGE SCALE GENOMIC DNA]</scope>
</reference>
<keyword evidence="3 4" id="KW-0472">Membrane</keyword>
<dbReference type="PANTHER" id="PTHR23526">
    <property type="entry name" value="INTEGRAL MEMBRANE TRANSPORT PROTEIN-RELATED"/>
    <property type="match status" value="1"/>
</dbReference>
<evidence type="ECO:0000313" key="7">
    <source>
        <dbReference type="Proteomes" id="UP000176814"/>
    </source>
</evidence>
<feature type="transmembrane region" description="Helical" evidence="4">
    <location>
        <begin position="37"/>
        <end position="55"/>
    </location>
</feature>
<comment type="caution">
    <text evidence="6">The sequence shown here is derived from an EMBL/GenBank/DDBJ whole genome shotgun (WGS) entry which is preliminary data.</text>
</comment>
<evidence type="ECO:0000256" key="2">
    <source>
        <dbReference type="ARBA" id="ARBA00022989"/>
    </source>
</evidence>
<accession>A0A1F6X748</accession>
<feature type="transmembrane region" description="Helical" evidence="4">
    <location>
        <begin position="157"/>
        <end position="177"/>
    </location>
</feature>
<sequence length="382" mass="43560">MQHNRKIIYLAGFLFSMPIALTSYVNSSFLENYISQYYVGILYIIASAITIVSMLEMHRILTRLGNRFTVVFFSVLTFFSFLLLSFSTKGIVVISAFVLYFISTNFIIASLDIFVEDFSKKSSIGTFRGLYLMVVSSAWVVAQMISGTVITKSSYGGIYFLASGFMILVCVIFIFFLKDFKDPEYKRMPVLKTIETFAQNKKLSKIYIINLILKFFFAWMIIYTPIYLHQYVGFDWKQIGLIFTIMLLPFIILDFPLGKLSDRVGEKKMLALGFVISASATLLIPFISSATVWLWALILFTTRVGAATIEVMSESYFFKSVQEEDVGTTSFFRNTTPLSFILAPLIATPILFLVPSFEYLFFVLGIILLLGLFITIRLKDVR</sequence>
<keyword evidence="1 4" id="KW-0812">Transmembrane</keyword>
<evidence type="ECO:0000256" key="3">
    <source>
        <dbReference type="ARBA" id="ARBA00023136"/>
    </source>
</evidence>
<dbReference type="Gene3D" id="1.20.1250.20">
    <property type="entry name" value="MFS general substrate transporter like domains"/>
    <property type="match status" value="2"/>
</dbReference>
<dbReference type="PROSITE" id="PS50850">
    <property type="entry name" value="MFS"/>
    <property type="match status" value="1"/>
</dbReference>
<feature type="domain" description="Major facilitator superfamily (MFS) profile" evidence="5">
    <location>
        <begin position="4"/>
        <end position="382"/>
    </location>
</feature>
<dbReference type="SUPFAM" id="SSF103473">
    <property type="entry name" value="MFS general substrate transporter"/>
    <property type="match status" value="1"/>
</dbReference>
<proteinExistence type="predicted"/>
<dbReference type="InterPro" id="IPR020846">
    <property type="entry name" value="MFS_dom"/>
</dbReference>
<evidence type="ECO:0000256" key="4">
    <source>
        <dbReference type="SAM" id="Phobius"/>
    </source>
</evidence>
<dbReference type="InterPro" id="IPR011701">
    <property type="entry name" value="MFS"/>
</dbReference>
<feature type="transmembrane region" description="Helical" evidence="4">
    <location>
        <begin position="238"/>
        <end position="257"/>
    </location>
</feature>
<dbReference type="EMBL" id="MFUW01000026">
    <property type="protein sequence ID" value="OGI89778.1"/>
    <property type="molecule type" value="Genomic_DNA"/>
</dbReference>
<dbReference type="InterPro" id="IPR052528">
    <property type="entry name" value="Sugar_transport-like"/>
</dbReference>
<dbReference type="GO" id="GO:0022857">
    <property type="term" value="F:transmembrane transporter activity"/>
    <property type="evidence" value="ECO:0007669"/>
    <property type="project" value="InterPro"/>
</dbReference>
<feature type="transmembrane region" description="Helical" evidence="4">
    <location>
        <begin position="331"/>
        <end position="353"/>
    </location>
</feature>
<dbReference type="InterPro" id="IPR036259">
    <property type="entry name" value="MFS_trans_sf"/>
</dbReference>
<feature type="transmembrane region" description="Helical" evidence="4">
    <location>
        <begin position="269"/>
        <end position="287"/>
    </location>
</feature>
<feature type="transmembrane region" description="Helical" evidence="4">
    <location>
        <begin position="293"/>
        <end position="311"/>
    </location>
</feature>
<dbReference type="Proteomes" id="UP000176814">
    <property type="component" value="Unassembled WGS sequence"/>
</dbReference>
<dbReference type="Pfam" id="PF07690">
    <property type="entry name" value="MFS_1"/>
    <property type="match status" value="1"/>
</dbReference>
<feature type="transmembrane region" description="Helical" evidence="4">
    <location>
        <begin position="206"/>
        <end position="226"/>
    </location>
</feature>
<feature type="transmembrane region" description="Helical" evidence="4">
    <location>
        <begin position="67"/>
        <end position="86"/>
    </location>
</feature>
<protein>
    <recommendedName>
        <fullName evidence="5">Major facilitator superfamily (MFS) profile domain-containing protein</fullName>
    </recommendedName>
</protein>
<name>A0A1F6X748_9BACT</name>
<evidence type="ECO:0000313" key="6">
    <source>
        <dbReference type="EMBL" id="OGI89778.1"/>
    </source>
</evidence>
<gene>
    <name evidence="6" type="ORF">A2911_00770</name>
</gene>
<feature type="transmembrane region" description="Helical" evidence="4">
    <location>
        <begin position="92"/>
        <end position="115"/>
    </location>
</feature>
<feature type="transmembrane region" description="Helical" evidence="4">
    <location>
        <begin position="359"/>
        <end position="378"/>
    </location>
</feature>
<evidence type="ECO:0000259" key="5">
    <source>
        <dbReference type="PROSITE" id="PS50850"/>
    </source>
</evidence>
<organism evidence="6 7">
    <name type="scientific">Candidatus Nomurabacteria bacterium RIFCSPLOWO2_01_FULL_40_15</name>
    <dbReference type="NCBI Taxonomy" id="1801772"/>
    <lineage>
        <taxon>Bacteria</taxon>
        <taxon>Candidatus Nomuraibacteriota</taxon>
    </lineage>
</organism>